<dbReference type="InterPro" id="IPR036705">
    <property type="entry name" value="Ribosyl_crysJ1_sf"/>
</dbReference>
<evidence type="ECO:0008006" key="2">
    <source>
        <dbReference type="Google" id="ProtNLM"/>
    </source>
</evidence>
<dbReference type="EMBL" id="HE573027">
    <property type="protein sequence ID" value="CCC53805.1"/>
    <property type="molecule type" value="Genomic_DNA"/>
</dbReference>
<dbReference type="Pfam" id="PF03747">
    <property type="entry name" value="ADP_ribosyl_GH"/>
    <property type="match status" value="1"/>
</dbReference>
<dbReference type="InterPro" id="IPR005502">
    <property type="entry name" value="Ribosyl_crysJ1"/>
</dbReference>
<dbReference type="InterPro" id="IPR050792">
    <property type="entry name" value="ADP-ribosylglycohydrolase"/>
</dbReference>
<proteinExistence type="predicted"/>
<organism evidence="1">
    <name type="scientific">Trypanosoma vivax (strain Y486)</name>
    <dbReference type="NCBI Taxonomy" id="1055687"/>
    <lineage>
        <taxon>Eukaryota</taxon>
        <taxon>Discoba</taxon>
        <taxon>Euglenozoa</taxon>
        <taxon>Kinetoplastea</taxon>
        <taxon>Metakinetoplastina</taxon>
        <taxon>Trypanosomatida</taxon>
        <taxon>Trypanosomatidae</taxon>
        <taxon>Trypanosoma</taxon>
        <taxon>Duttonella</taxon>
    </lineage>
</organism>
<dbReference type="OMA" id="QWSWNPP"/>
<evidence type="ECO:0000313" key="1">
    <source>
        <dbReference type="EMBL" id="CCC53805.1"/>
    </source>
</evidence>
<dbReference type="SUPFAM" id="SSF101478">
    <property type="entry name" value="ADP-ribosylglycohydrolase"/>
    <property type="match status" value="1"/>
</dbReference>
<dbReference type="PANTHER" id="PTHR16222">
    <property type="entry name" value="ADP-RIBOSYLGLYCOHYDROLASE"/>
    <property type="match status" value="1"/>
</dbReference>
<dbReference type="VEuPathDB" id="TriTrypDB:TvY486_1112890"/>
<reference evidence="1" key="1">
    <citation type="journal article" date="2012" name="Proc. Natl. Acad. Sci. U.S.A.">
        <title>Antigenic diversity is generated by distinct evolutionary mechanisms in African trypanosome species.</title>
        <authorList>
            <person name="Jackson A.P."/>
            <person name="Berry A."/>
            <person name="Aslett M."/>
            <person name="Allison H.C."/>
            <person name="Burton P."/>
            <person name="Vavrova-Anderson J."/>
            <person name="Brown R."/>
            <person name="Browne H."/>
            <person name="Corton N."/>
            <person name="Hauser H."/>
            <person name="Gamble J."/>
            <person name="Gilderthorp R."/>
            <person name="Marcello L."/>
            <person name="McQuillan J."/>
            <person name="Otto T.D."/>
            <person name="Quail M.A."/>
            <person name="Sanders M.J."/>
            <person name="van Tonder A."/>
            <person name="Ginger M.L."/>
            <person name="Field M.C."/>
            <person name="Barry J.D."/>
            <person name="Hertz-Fowler C."/>
            <person name="Berriman M."/>
        </authorList>
    </citation>
    <scope>NUCLEOTIDE SEQUENCE</scope>
    <source>
        <strain evidence="1">Y486</strain>
    </source>
</reference>
<dbReference type="Gene3D" id="1.10.4080.10">
    <property type="entry name" value="ADP-ribosylation/Crystallin J1"/>
    <property type="match status" value="1"/>
</dbReference>
<accession>G0UD94</accession>
<name>G0UD94_TRYVY</name>
<dbReference type="PANTHER" id="PTHR16222:SF17">
    <property type="entry name" value="SELENOPROTEIN J"/>
    <property type="match status" value="1"/>
</dbReference>
<sequence>MVATLHHNAVPRTGNFYESSFRQLSDIQQKQVGLLVGAAIADAAARALDGRTREEIAMLVANEQGRKQDGDEDPLAFAHAGACLHGPGLLQWHSYTFLLASQLLRVMASARGELRVSYVKEKWVSTATAYPESFAGEHASLLHVLGVMLPLSVSYPWTDDYTLRSYATPFIDFLTETPGGQRAPTRAATHVHVGSVLGVALRCLQSNPDPYRNAALMAVPGSADVFPSDLSHLCPPSSTGENIDLCARGETASFPARPPLSDVIVVREALSIARNARTFADGVKEAIRLGGPTCQRSIITGALLGACMGVRRIPISWLSATRDHVPLVTQALQVAQWSWNPPNR</sequence>
<gene>
    <name evidence="1" type="ORF">TVY486_1112890</name>
</gene>
<dbReference type="AlphaFoldDB" id="G0UD94"/>
<protein>
    <recommendedName>
        <fullName evidence="2">ADP-ribosylglycohydrolase</fullName>
    </recommendedName>
</protein>